<dbReference type="OrthoDB" id="9964146at2"/>
<evidence type="ECO:0000313" key="4">
    <source>
        <dbReference type="Proteomes" id="UP000264006"/>
    </source>
</evidence>
<proteinExistence type="predicted"/>
<name>A0A346Y4A4_9ACTN</name>
<accession>A0A346Y4A4</accession>
<dbReference type="InterPro" id="IPR006311">
    <property type="entry name" value="TAT_signal"/>
</dbReference>
<keyword evidence="2" id="KW-1133">Transmembrane helix</keyword>
<feature type="region of interest" description="Disordered" evidence="1">
    <location>
        <begin position="59"/>
        <end position="94"/>
    </location>
</feature>
<keyword evidence="2" id="KW-0812">Transmembrane</keyword>
<feature type="transmembrane region" description="Helical" evidence="2">
    <location>
        <begin position="9"/>
        <end position="27"/>
    </location>
</feature>
<gene>
    <name evidence="3" type="ORF">DVS28_a4640</name>
</gene>
<dbReference type="RefSeq" id="WP_114593501.1">
    <property type="nucleotide sequence ID" value="NZ_CP031165.1"/>
</dbReference>
<reference evidence="3 4" key="1">
    <citation type="submission" date="2018-09" db="EMBL/GenBank/DDBJ databases">
        <title>Complete genome sequence of Euzebya sp. DY32-46 isolated from seawater of Pacific Ocean.</title>
        <authorList>
            <person name="Xu L."/>
            <person name="Wu Y.-H."/>
            <person name="Xu X.-W."/>
        </authorList>
    </citation>
    <scope>NUCLEOTIDE SEQUENCE [LARGE SCALE GENOMIC DNA]</scope>
    <source>
        <strain evidence="3 4">DY32-46</strain>
    </source>
</reference>
<dbReference type="KEGG" id="euz:DVS28_a4640"/>
<dbReference type="EMBL" id="CP031165">
    <property type="protein sequence ID" value="AXV09301.1"/>
    <property type="molecule type" value="Genomic_DNA"/>
</dbReference>
<dbReference type="AlphaFoldDB" id="A0A346Y4A4"/>
<protein>
    <submittedName>
        <fullName evidence="3">Uncharacterized protein</fullName>
    </submittedName>
</protein>
<evidence type="ECO:0000256" key="1">
    <source>
        <dbReference type="SAM" id="MobiDB-lite"/>
    </source>
</evidence>
<feature type="compositionally biased region" description="Basic and acidic residues" evidence="1">
    <location>
        <begin position="65"/>
        <end position="74"/>
    </location>
</feature>
<dbReference type="PROSITE" id="PS51318">
    <property type="entry name" value="TAT"/>
    <property type="match status" value="1"/>
</dbReference>
<sequence length="94" mass="10496">MDETTRRRLVRVGGGVAYLAVLAALLLTPSPGTAVTVASMAWIALGLVLWIRAIPSPSRRRYKEARRSHAEQRARGTQPQQQRTRGRRGDNPHR</sequence>
<organism evidence="3 4">
    <name type="scientific">Euzebya pacifica</name>
    <dbReference type="NCBI Taxonomy" id="1608957"/>
    <lineage>
        <taxon>Bacteria</taxon>
        <taxon>Bacillati</taxon>
        <taxon>Actinomycetota</taxon>
        <taxon>Nitriliruptoria</taxon>
        <taxon>Euzebyales</taxon>
    </lineage>
</organism>
<dbReference type="Proteomes" id="UP000264006">
    <property type="component" value="Chromosome"/>
</dbReference>
<evidence type="ECO:0000313" key="3">
    <source>
        <dbReference type="EMBL" id="AXV09301.1"/>
    </source>
</evidence>
<evidence type="ECO:0000256" key="2">
    <source>
        <dbReference type="SAM" id="Phobius"/>
    </source>
</evidence>
<keyword evidence="2" id="KW-0472">Membrane</keyword>
<feature type="transmembrane region" description="Helical" evidence="2">
    <location>
        <begin position="33"/>
        <end position="53"/>
    </location>
</feature>
<keyword evidence="4" id="KW-1185">Reference proteome</keyword>